<evidence type="ECO:0000313" key="6">
    <source>
        <dbReference type="Proteomes" id="UP000217465"/>
    </source>
</evidence>
<dbReference type="EMBL" id="JARQAG010000017">
    <property type="protein sequence ID" value="MDT2732426.1"/>
    <property type="molecule type" value="Genomic_DNA"/>
</dbReference>
<dbReference type="InterPro" id="IPR040285">
    <property type="entry name" value="ProX/PRXD1"/>
</dbReference>
<evidence type="ECO:0000256" key="2">
    <source>
        <dbReference type="ARBA" id="ARBA00022917"/>
    </source>
</evidence>
<dbReference type="InterPro" id="IPR007214">
    <property type="entry name" value="YbaK/aa-tRNA-synth-assoc-dom"/>
</dbReference>
<comment type="caution">
    <text evidence="5">The sequence shown here is derived from an EMBL/GenBank/DDBJ whole genome shotgun (WGS) entry which is preliminary data.</text>
</comment>
<dbReference type="Proteomes" id="UP000217465">
    <property type="component" value="Unassembled WGS sequence"/>
</dbReference>
<reference evidence="5 6" key="1">
    <citation type="submission" date="2016-06" db="EMBL/GenBank/DDBJ databases">
        <authorList>
            <person name="Haines A.N."/>
            <person name="Council K.R."/>
        </authorList>
    </citation>
    <scope>NUCLEOTIDE SEQUENCE [LARGE SCALE GENOMIC DNA]</scope>
    <source>
        <strain evidence="5 6">SP158-29</strain>
    </source>
</reference>
<dbReference type="Gene3D" id="3.90.960.10">
    <property type="entry name" value="YbaK/aminoacyl-tRNA synthetase-associated domain"/>
    <property type="match status" value="1"/>
</dbReference>
<dbReference type="GO" id="GO:0002161">
    <property type="term" value="F:aminoacyl-tRNA deacylase activity"/>
    <property type="evidence" value="ECO:0007669"/>
    <property type="project" value="InterPro"/>
</dbReference>
<dbReference type="PANTHER" id="PTHR31423:SF3">
    <property type="entry name" value="PROLYL-TRNA SYNTHETASE ASSOCIATED DOMAIN-CONTAINING PROTEIN 1-RELATED"/>
    <property type="match status" value="1"/>
</dbReference>
<dbReference type="RefSeq" id="WP_003107398.1">
    <property type="nucleotide sequence ID" value="NZ_BAWT01000012.1"/>
</dbReference>
<evidence type="ECO:0000313" key="4">
    <source>
        <dbReference type="EMBL" id="MDT2732426.1"/>
    </source>
</evidence>
<name>A0A0E2UCX6_9STRE</name>
<dbReference type="SUPFAM" id="SSF55826">
    <property type="entry name" value="YbaK/ProRS associated domain"/>
    <property type="match status" value="1"/>
</dbReference>
<dbReference type="EMBL" id="NSGR01000008">
    <property type="protein sequence ID" value="PCH12800.1"/>
    <property type="molecule type" value="Genomic_DNA"/>
</dbReference>
<dbReference type="Pfam" id="PF04073">
    <property type="entry name" value="tRNA_edit"/>
    <property type="match status" value="1"/>
</dbReference>
<dbReference type="InterPro" id="IPR036754">
    <property type="entry name" value="YbaK/aa-tRNA-synt-asso_dom_sf"/>
</dbReference>
<dbReference type="Proteomes" id="UP001180515">
    <property type="component" value="Unassembled WGS sequence"/>
</dbReference>
<gene>
    <name evidence="5" type="primary">proX_1</name>
    <name evidence="5" type="ORF">A9Y57_01520</name>
    <name evidence="4" type="ORF">P7G31_09330</name>
</gene>
<evidence type="ECO:0000313" key="5">
    <source>
        <dbReference type="EMBL" id="PCH12800.1"/>
    </source>
</evidence>
<reference evidence="4" key="2">
    <citation type="submission" date="2023-03" db="EMBL/GenBank/DDBJ databases">
        <authorList>
            <person name="Shen W."/>
            <person name="Cai J."/>
        </authorList>
    </citation>
    <scope>NUCLEOTIDE SEQUENCE</scope>
    <source>
        <strain evidence="4">P82-2</strain>
    </source>
</reference>
<sequence>MKDLKQVFTQADFYFEWYDHEPIFTYEGAEAMKAEKGFWGTETKSLYLKDKKKRHYVYLTLPEKQVDFKALKEATGLRLSIEKTDVMEIMTGQEAGAVGPLGYEEETPLIFDKELLGHEKLVFAPGTPCSTIVVKSSDLEKICQVLGITFISV</sequence>
<evidence type="ECO:0000256" key="1">
    <source>
        <dbReference type="ARBA" id="ARBA00010201"/>
    </source>
</evidence>
<organism evidence="5 6">
    <name type="scientific">Streptococcus parauberis</name>
    <dbReference type="NCBI Taxonomy" id="1348"/>
    <lineage>
        <taxon>Bacteria</taxon>
        <taxon>Bacillati</taxon>
        <taxon>Bacillota</taxon>
        <taxon>Bacilli</taxon>
        <taxon>Lactobacillales</taxon>
        <taxon>Streptococcaceae</taxon>
        <taxon>Streptococcus</taxon>
    </lineage>
</organism>
<feature type="domain" description="YbaK/aminoacyl-tRNA synthetase-associated" evidence="3">
    <location>
        <begin position="21"/>
        <end position="141"/>
    </location>
</feature>
<comment type="similarity">
    <text evidence="1">Belongs to the PRORSD1 family.</text>
</comment>
<accession>A0A0E2UCX6</accession>
<evidence type="ECO:0000259" key="3">
    <source>
        <dbReference type="Pfam" id="PF04073"/>
    </source>
</evidence>
<protein>
    <submittedName>
        <fullName evidence="5">Prolyl-tRNA editing protein ProX</fullName>
    </submittedName>
    <submittedName>
        <fullName evidence="4">YbaK/EbsC family protein</fullName>
    </submittedName>
</protein>
<dbReference type="GO" id="GO:0006412">
    <property type="term" value="P:translation"/>
    <property type="evidence" value="ECO:0007669"/>
    <property type="project" value="UniProtKB-KW"/>
</dbReference>
<dbReference type="AlphaFoldDB" id="A0A0E2UCX6"/>
<proteinExistence type="inferred from homology"/>
<dbReference type="PANTHER" id="PTHR31423">
    <property type="entry name" value="YBAK DOMAIN-CONTAINING PROTEIN"/>
    <property type="match status" value="1"/>
</dbReference>
<keyword evidence="2" id="KW-0648">Protein biosynthesis</keyword>